<dbReference type="GO" id="GO:0016874">
    <property type="term" value="F:ligase activity"/>
    <property type="evidence" value="ECO:0007669"/>
    <property type="project" value="UniProtKB-KW"/>
</dbReference>
<dbReference type="AlphaFoldDB" id="A0A1K2HCU4"/>
<feature type="transmembrane region" description="Helical" evidence="5">
    <location>
        <begin position="64"/>
        <end position="80"/>
    </location>
</feature>
<dbReference type="Pfam" id="PF04932">
    <property type="entry name" value="Wzy_C"/>
    <property type="match status" value="1"/>
</dbReference>
<keyword evidence="7" id="KW-0436">Ligase</keyword>
<feature type="transmembrane region" description="Helical" evidence="5">
    <location>
        <begin position="215"/>
        <end position="233"/>
    </location>
</feature>
<accession>A0A1K2HCU4</accession>
<name>A0A1K2HCU4_9NEIS</name>
<dbReference type="STRING" id="1121279.SAMN02745887_01316"/>
<dbReference type="InterPro" id="IPR007016">
    <property type="entry name" value="O-antigen_ligase-rel_domated"/>
</dbReference>
<dbReference type="PANTHER" id="PTHR37422">
    <property type="entry name" value="TEICHURONIC ACID BIOSYNTHESIS PROTEIN TUAE"/>
    <property type="match status" value="1"/>
</dbReference>
<evidence type="ECO:0000256" key="3">
    <source>
        <dbReference type="ARBA" id="ARBA00022989"/>
    </source>
</evidence>
<feature type="transmembrane region" description="Helical" evidence="5">
    <location>
        <begin position="25"/>
        <end position="44"/>
    </location>
</feature>
<sequence>MQENSVVSTVARPPSKLRMLGRGGFEGVLVLPALLVASLFPWIWEWFARPAWIWDIASYDLHRSFQLIALCFVCLIPLSFRSATRVPDALKNRALLLFGIFLLGAISALSSLRPFIAILEVSVWLTLCLLAVGIARWRSGQPDVDRWLILFFLAAVVGNTLTFFDEYLSALIFNSFVSDAKMFPGYGNIRVFNHIQTLLIPACLFADRCMPRGRYYYVLFIVISALWMSLAIITGARATLLAVVVSALICGVAFGVQGRAYLSRLTVFLVAGFLMWLVLYGLLPWALHGEMAFSYPMLRSGLSTRDVLWNKAFDLAMAHPWIGVGPMHFASYPNPVASGPHNFLLQLLSEWGVPATLLFFSFIVLLIFKQYVCTRNAVRQERKDAWLDIVIFATILAWLVDSLFSDSMTMPGPQLWLAVLLGWSWGRNYDLLDSTTGVSLGGVLRWTLITGCAAVAALFISLVSVLPQNLSSIYKSQRIYLQDIPKYRHFSYRFWRQGWIVSGTWWDGAATGYDNELVE</sequence>
<feature type="transmembrane region" description="Helical" evidence="5">
    <location>
        <begin position="239"/>
        <end position="256"/>
    </location>
</feature>
<reference evidence="7 8" key="1">
    <citation type="submission" date="2016-11" db="EMBL/GenBank/DDBJ databases">
        <authorList>
            <person name="Jaros S."/>
            <person name="Januszkiewicz K."/>
            <person name="Wedrychowicz H."/>
        </authorList>
    </citation>
    <scope>NUCLEOTIDE SEQUENCE [LARGE SCALE GENOMIC DNA]</scope>
    <source>
        <strain evidence="7 8">DSM 18899</strain>
    </source>
</reference>
<organism evidence="7 8">
    <name type="scientific">Chitinimonas taiwanensis DSM 18899</name>
    <dbReference type="NCBI Taxonomy" id="1121279"/>
    <lineage>
        <taxon>Bacteria</taxon>
        <taxon>Pseudomonadati</taxon>
        <taxon>Pseudomonadota</taxon>
        <taxon>Betaproteobacteria</taxon>
        <taxon>Neisseriales</taxon>
        <taxon>Chitinibacteraceae</taxon>
        <taxon>Chitinimonas</taxon>
    </lineage>
</organism>
<feature type="transmembrane region" description="Helical" evidence="5">
    <location>
        <begin position="92"/>
        <end position="109"/>
    </location>
</feature>
<comment type="subcellular location">
    <subcellularLocation>
        <location evidence="1">Membrane</location>
        <topology evidence="1">Multi-pass membrane protein</topology>
    </subcellularLocation>
</comment>
<keyword evidence="4 5" id="KW-0472">Membrane</keyword>
<feature type="transmembrane region" description="Helical" evidence="5">
    <location>
        <begin position="351"/>
        <end position="373"/>
    </location>
</feature>
<evidence type="ECO:0000256" key="5">
    <source>
        <dbReference type="SAM" id="Phobius"/>
    </source>
</evidence>
<evidence type="ECO:0000259" key="6">
    <source>
        <dbReference type="Pfam" id="PF04932"/>
    </source>
</evidence>
<feature type="domain" description="O-antigen ligase-related" evidence="6">
    <location>
        <begin position="229"/>
        <end position="360"/>
    </location>
</feature>
<evidence type="ECO:0000256" key="2">
    <source>
        <dbReference type="ARBA" id="ARBA00022692"/>
    </source>
</evidence>
<evidence type="ECO:0000313" key="8">
    <source>
        <dbReference type="Proteomes" id="UP000186513"/>
    </source>
</evidence>
<feature type="transmembrane region" description="Helical" evidence="5">
    <location>
        <begin position="115"/>
        <end position="135"/>
    </location>
</feature>
<evidence type="ECO:0000256" key="1">
    <source>
        <dbReference type="ARBA" id="ARBA00004141"/>
    </source>
</evidence>
<feature type="transmembrane region" description="Helical" evidence="5">
    <location>
        <begin position="443"/>
        <end position="466"/>
    </location>
</feature>
<feature type="transmembrane region" description="Helical" evidence="5">
    <location>
        <begin position="385"/>
        <end position="404"/>
    </location>
</feature>
<evidence type="ECO:0000256" key="4">
    <source>
        <dbReference type="ARBA" id="ARBA00023136"/>
    </source>
</evidence>
<keyword evidence="3 5" id="KW-1133">Transmembrane helix</keyword>
<dbReference type="InterPro" id="IPR051533">
    <property type="entry name" value="WaaL-like"/>
</dbReference>
<keyword evidence="8" id="KW-1185">Reference proteome</keyword>
<feature type="transmembrane region" description="Helical" evidence="5">
    <location>
        <begin position="268"/>
        <end position="287"/>
    </location>
</feature>
<feature type="transmembrane region" description="Helical" evidence="5">
    <location>
        <begin position="147"/>
        <end position="164"/>
    </location>
</feature>
<feature type="transmembrane region" description="Helical" evidence="5">
    <location>
        <begin position="184"/>
        <end position="206"/>
    </location>
</feature>
<evidence type="ECO:0000313" key="7">
    <source>
        <dbReference type="EMBL" id="SFZ74579.1"/>
    </source>
</evidence>
<dbReference type="GO" id="GO:0016020">
    <property type="term" value="C:membrane"/>
    <property type="evidence" value="ECO:0007669"/>
    <property type="project" value="UniProtKB-SubCell"/>
</dbReference>
<protein>
    <submittedName>
        <fullName evidence="7">O-antigen ligase</fullName>
    </submittedName>
</protein>
<dbReference type="PANTHER" id="PTHR37422:SF23">
    <property type="entry name" value="TEICHURONIC ACID BIOSYNTHESIS PROTEIN TUAE"/>
    <property type="match status" value="1"/>
</dbReference>
<gene>
    <name evidence="7" type="ORF">SAMN02745887_01316</name>
</gene>
<keyword evidence="2 5" id="KW-0812">Transmembrane</keyword>
<dbReference type="EMBL" id="FPKR01000004">
    <property type="protein sequence ID" value="SFZ74579.1"/>
    <property type="molecule type" value="Genomic_DNA"/>
</dbReference>
<proteinExistence type="predicted"/>
<dbReference type="Proteomes" id="UP000186513">
    <property type="component" value="Unassembled WGS sequence"/>
</dbReference>